<name>A0A183EA30_9BILA</name>
<dbReference type="PANTHER" id="PTHR22950">
    <property type="entry name" value="AMINO ACID TRANSPORTER"/>
    <property type="match status" value="1"/>
</dbReference>
<evidence type="ECO:0000313" key="9">
    <source>
        <dbReference type="WBParaSite" id="GPUH_0001784601-mRNA-1"/>
    </source>
</evidence>
<evidence type="ECO:0000256" key="4">
    <source>
        <dbReference type="ARBA" id="ARBA00023136"/>
    </source>
</evidence>
<evidence type="ECO:0000256" key="5">
    <source>
        <dbReference type="SAM" id="Phobius"/>
    </source>
</evidence>
<dbReference type="EMBL" id="UYRT01085735">
    <property type="protein sequence ID" value="VDN30515.1"/>
    <property type="molecule type" value="Genomic_DNA"/>
</dbReference>
<keyword evidence="4 5" id="KW-0472">Membrane</keyword>
<keyword evidence="8" id="KW-1185">Reference proteome</keyword>
<dbReference type="AlphaFoldDB" id="A0A183EA30"/>
<feature type="transmembrane region" description="Helical" evidence="5">
    <location>
        <begin position="74"/>
        <end position="98"/>
    </location>
</feature>
<dbReference type="OrthoDB" id="1684102at2759"/>
<evidence type="ECO:0000256" key="1">
    <source>
        <dbReference type="ARBA" id="ARBA00004141"/>
    </source>
</evidence>
<evidence type="ECO:0000256" key="2">
    <source>
        <dbReference type="ARBA" id="ARBA00022692"/>
    </source>
</evidence>
<keyword evidence="3 5" id="KW-1133">Transmembrane helix</keyword>
<organism evidence="9">
    <name type="scientific">Gongylonema pulchrum</name>
    <dbReference type="NCBI Taxonomy" id="637853"/>
    <lineage>
        <taxon>Eukaryota</taxon>
        <taxon>Metazoa</taxon>
        <taxon>Ecdysozoa</taxon>
        <taxon>Nematoda</taxon>
        <taxon>Chromadorea</taxon>
        <taxon>Rhabditida</taxon>
        <taxon>Spirurina</taxon>
        <taxon>Spiruromorpha</taxon>
        <taxon>Spiruroidea</taxon>
        <taxon>Gongylonematidae</taxon>
        <taxon>Gongylonema</taxon>
    </lineage>
</organism>
<feature type="domain" description="Amino acid transporter transmembrane" evidence="6">
    <location>
        <begin position="44"/>
        <end position="119"/>
    </location>
</feature>
<sequence length="137" mass="14946">MFSFQVGTANVGNSAIATGNDGPGVDYEETYLFAERAKTANSLSPEQAFAHMVKAMLGTGLLSLPLAFKNAGLWLGLVLLVIICFVCLYCMRLVVYAAHYICRRNGREVIDYANVIRGAVESGPSWISVHGYFFKAK</sequence>
<dbReference type="WBParaSite" id="GPUH_0001784601-mRNA-1">
    <property type="protein sequence ID" value="GPUH_0001784601-mRNA-1"/>
    <property type="gene ID" value="GPUH_0001784601"/>
</dbReference>
<dbReference type="PANTHER" id="PTHR22950:SF349">
    <property type="entry name" value="AMINO ACID TRANSPORTER TRANSMEMBRANE DOMAIN-CONTAINING PROTEIN"/>
    <property type="match status" value="1"/>
</dbReference>
<evidence type="ECO:0000313" key="7">
    <source>
        <dbReference type="EMBL" id="VDN30515.1"/>
    </source>
</evidence>
<evidence type="ECO:0000313" key="8">
    <source>
        <dbReference type="Proteomes" id="UP000271098"/>
    </source>
</evidence>
<evidence type="ECO:0000259" key="6">
    <source>
        <dbReference type="Pfam" id="PF01490"/>
    </source>
</evidence>
<reference evidence="9" key="1">
    <citation type="submission" date="2016-06" db="UniProtKB">
        <authorList>
            <consortium name="WormBaseParasite"/>
        </authorList>
    </citation>
    <scope>IDENTIFICATION</scope>
</reference>
<dbReference type="InterPro" id="IPR013057">
    <property type="entry name" value="AA_transpt_TM"/>
</dbReference>
<proteinExistence type="predicted"/>
<protein>
    <submittedName>
        <fullName evidence="9">Aa_trans domain-containing protein</fullName>
    </submittedName>
</protein>
<evidence type="ECO:0000256" key="3">
    <source>
        <dbReference type="ARBA" id="ARBA00022989"/>
    </source>
</evidence>
<comment type="subcellular location">
    <subcellularLocation>
        <location evidence="1">Membrane</location>
        <topology evidence="1">Multi-pass membrane protein</topology>
    </subcellularLocation>
</comment>
<dbReference type="GO" id="GO:0015179">
    <property type="term" value="F:L-amino acid transmembrane transporter activity"/>
    <property type="evidence" value="ECO:0007669"/>
    <property type="project" value="TreeGrafter"/>
</dbReference>
<reference evidence="7 8" key="2">
    <citation type="submission" date="2018-11" db="EMBL/GenBank/DDBJ databases">
        <authorList>
            <consortium name="Pathogen Informatics"/>
        </authorList>
    </citation>
    <scope>NUCLEOTIDE SEQUENCE [LARGE SCALE GENOMIC DNA]</scope>
</reference>
<dbReference type="Proteomes" id="UP000271098">
    <property type="component" value="Unassembled WGS sequence"/>
</dbReference>
<accession>A0A183EA30</accession>
<dbReference type="GO" id="GO:0005774">
    <property type="term" value="C:vacuolar membrane"/>
    <property type="evidence" value="ECO:0007669"/>
    <property type="project" value="TreeGrafter"/>
</dbReference>
<keyword evidence="2 5" id="KW-0812">Transmembrane</keyword>
<dbReference type="Pfam" id="PF01490">
    <property type="entry name" value="Aa_trans"/>
    <property type="match status" value="1"/>
</dbReference>
<gene>
    <name evidence="7" type="ORF">GPUH_LOCUS17819</name>
</gene>